<feature type="transmembrane region" description="Helical" evidence="2">
    <location>
        <begin position="92"/>
        <end position="111"/>
    </location>
</feature>
<feature type="transmembrane region" description="Helical" evidence="2">
    <location>
        <begin position="249"/>
        <end position="268"/>
    </location>
</feature>
<sequence length="296" mass="31896">MSCVLNCRDEFAATWGFLGAGDKANGRCINETRCECDPGFYTYNTYGQAACVNRTYTDVVLVLALHLTYLVRHKRWPHYHSRSAKLRKRISLLFVGFSVCEIIPLAAYFSTGTGMDKTAPAVMLAQGMGTIVASAVPVITANTPVGCSVCSIVAVCASRLQTLLAANTKSLAVASGNAQLEAGTLRLTKAGAGLSIADHIKLRKRLRMMELVCWNLVVSMATLPIIFFVEPIRTWLDERPILQFQPQLLIGGMWQLLITTLIVQPALLSSGTVAPTTPSGSTGALRAASSQSSRTP</sequence>
<reference evidence="3" key="1">
    <citation type="submission" date="2021-02" db="EMBL/GenBank/DDBJ databases">
        <title>First Annotated Genome of the Yellow-green Alga Tribonema minus.</title>
        <authorList>
            <person name="Mahan K.M."/>
        </authorList>
    </citation>
    <scope>NUCLEOTIDE SEQUENCE</scope>
    <source>
        <strain evidence="3">UTEX B ZZ1240</strain>
    </source>
</reference>
<keyword evidence="2" id="KW-0812">Transmembrane</keyword>
<evidence type="ECO:0000313" key="3">
    <source>
        <dbReference type="EMBL" id="KAG5177565.1"/>
    </source>
</evidence>
<gene>
    <name evidence="3" type="ORF">JKP88DRAFT_248777</name>
</gene>
<feature type="region of interest" description="Disordered" evidence="1">
    <location>
        <begin position="273"/>
        <end position="296"/>
    </location>
</feature>
<dbReference type="EMBL" id="JAFCMP010000524">
    <property type="protein sequence ID" value="KAG5177565.1"/>
    <property type="molecule type" value="Genomic_DNA"/>
</dbReference>
<proteinExistence type="predicted"/>
<keyword evidence="2" id="KW-1133">Transmembrane helix</keyword>
<accession>A0A836C910</accession>
<name>A0A836C910_9STRA</name>
<evidence type="ECO:0000256" key="1">
    <source>
        <dbReference type="SAM" id="MobiDB-lite"/>
    </source>
</evidence>
<dbReference type="Proteomes" id="UP000664859">
    <property type="component" value="Unassembled WGS sequence"/>
</dbReference>
<feature type="transmembrane region" description="Helical" evidence="2">
    <location>
        <begin position="131"/>
        <end position="157"/>
    </location>
</feature>
<dbReference type="AlphaFoldDB" id="A0A836C910"/>
<keyword evidence="2" id="KW-0472">Membrane</keyword>
<evidence type="ECO:0000256" key="2">
    <source>
        <dbReference type="SAM" id="Phobius"/>
    </source>
</evidence>
<organism evidence="3 4">
    <name type="scientific">Tribonema minus</name>
    <dbReference type="NCBI Taxonomy" id="303371"/>
    <lineage>
        <taxon>Eukaryota</taxon>
        <taxon>Sar</taxon>
        <taxon>Stramenopiles</taxon>
        <taxon>Ochrophyta</taxon>
        <taxon>PX clade</taxon>
        <taxon>Xanthophyceae</taxon>
        <taxon>Tribonematales</taxon>
        <taxon>Tribonemataceae</taxon>
        <taxon>Tribonema</taxon>
    </lineage>
</organism>
<evidence type="ECO:0000313" key="4">
    <source>
        <dbReference type="Proteomes" id="UP000664859"/>
    </source>
</evidence>
<protein>
    <submittedName>
        <fullName evidence="3">Uncharacterized protein</fullName>
    </submittedName>
</protein>
<keyword evidence="4" id="KW-1185">Reference proteome</keyword>
<feature type="transmembrane region" description="Helical" evidence="2">
    <location>
        <begin position="211"/>
        <end position="229"/>
    </location>
</feature>
<comment type="caution">
    <text evidence="3">The sequence shown here is derived from an EMBL/GenBank/DDBJ whole genome shotgun (WGS) entry which is preliminary data.</text>
</comment>